<feature type="compositionally biased region" description="Basic and acidic residues" evidence="1">
    <location>
        <begin position="96"/>
        <end position="107"/>
    </location>
</feature>
<gene>
    <name evidence="2" type="ORF">B0A48_17456</name>
</gene>
<accession>A0A1V8SCM4</accession>
<sequence>MWKQGPRFSAQARELIAKGCTYDVRAKIWFTRDGQPVPEGFARRIVVWESSRASDDQAMPYPPRITELEDSDAEHDDSSDEEQGEEEDAAEAPRFLGDRNGSRDAKYYTEGAIQRAQQHRERTDPRDREDEMQSGNPKPK</sequence>
<name>A0A1V8SCM4_9PEZI</name>
<feature type="region of interest" description="Disordered" evidence="1">
    <location>
        <begin position="51"/>
        <end position="140"/>
    </location>
</feature>
<dbReference type="Proteomes" id="UP000192596">
    <property type="component" value="Unassembled WGS sequence"/>
</dbReference>
<comment type="caution">
    <text evidence="2">The sequence shown here is derived from an EMBL/GenBank/DDBJ whole genome shotgun (WGS) entry which is preliminary data.</text>
</comment>
<protein>
    <submittedName>
        <fullName evidence="2">Uncharacterized protein</fullName>
    </submittedName>
</protein>
<dbReference type="InParanoid" id="A0A1V8SCM4"/>
<keyword evidence="3" id="KW-1185">Reference proteome</keyword>
<reference evidence="3" key="1">
    <citation type="submission" date="2017-03" db="EMBL/GenBank/DDBJ databases">
        <title>Genomes of endolithic fungi from Antarctica.</title>
        <authorList>
            <person name="Coleine C."/>
            <person name="Masonjones S."/>
            <person name="Stajich J.E."/>
        </authorList>
    </citation>
    <scope>NUCLEOTIDE SEQUENCE [LARGE SCALE GENOMIC DNA]</scope>
    <source>
        <strain evidence="3">CCFEE 5527</strain>
    </source>
</reference>
<feature type="compositionally biased region" description="Basic and acidic residues" evidence="1">
    <location>
        <begin position="118"/>
        <end position="131"/>
    </location>
</feature>
<feature type="compositionally biased region" description="Acidic residues" evidence="1">
    <location>
        <begin position="68"/>
        <end position="90"/>
    </location>
</feature>
<dbReference type="EMBL" id="NAJO01000060">
    <property type="protein sequence ID" value="OQN96902.1"/>
    <property type="molecule type" value="Genomic_DNA"/>
</dbReference>
<evidence type="ECO:0000256" key="1">
    <source>
        <dbReference type="SAM" id="MobiDB-lite"/>
    </source>
</evidence>
<proteinExistence type="predicted"/>
<organism evidence="2 3">
    <name type="scientific">Cryoendolithus antarcticus</name>
    <dbReference type="NCBI Taxonomy" id="1507870"/>
    <lineage>
        <taxon>Eukaryota</taxon>
        <taxon>Fungi</taxon>
        <taxon>Dikarya</taxon>
        <taxon>Ascomycota</taxon>
        <taxon>Pezizomycotina</taxon>
        <taxon>Dothideomycetes</taxon>
        <taxon>Dothideomycetidae</taxon>
        <taxon>Cladosporiales</taxon>
        <taxon>Cladosporiaceae</taxon>
        <taxon>Cryoendolithus</taxon>
    </lineage>
</organism>
<evidence type="ECO:0000313" key="2">
    <source>
        <dbReference type="EMBL" id="OQN96902.1"/>
    </source>
</evidence>
<evidence type="ECO:0000313" key="3">
    <source>
        <dbReference type="Proteomes" id="UP000192596"/>
    </source>
</evidence>
<dbReference type="AlphaFoldDB" id="A0A1V8SCM4"/>